<evidence type="ECO:0000256" key="7">
    <source>
        <dbReference type="ARBA" id="ARBA00013025"/>
    </source>
</evidence>
<evidence type="ECO:0000256" key="18">
    <source>
        <dbReference type="ARBA" id="ARBA00047493"/>
    </source>
</evidence>
<evidence type="ECO:0000256" key="21">
    <source>
        <dbReference type="ARBA" id="ARBA00049161"/>
    </source>
</evidence>
<evidence type="ECO:0000256" key="20">
    <source>
        <dbReference type="ARBA" id="ARBA00049035"/>
    </source>
</evidence>
<evidence type="ECO:0000259" key="24">
    <source>
        <dbReference type="Pfam" id="PF08245"/>
    </source>
</evidence>
<keyword evidence="13" id="KW-0460">Magnesium</keyword>
<dbReference type="PANTHER" id="PTHR11136">
    <property type="entry name" value="FOLYLPOLYGLUTAMATE SYNTHASE-RELATED"/>
    <property type="match status" value="1"/>
</dbReference>
<evidence type="ECO:0000256" key="6">
    <source>
        <dbReference type="ARBA" id="ARBA00013023"/>
    </source>
</evidence>
<evidence type="ECO:0000256" key="10">
    <source>
        <dbReference type="ARBA" id="ARBA00022723"/>
    </source>
</evidence>
<keyword evidence="10" id="KW-0479">Metal-binding</keyword>
<comment type="similarity">
    <text evidence="5 22">Belongs to the folylpolyglutamate synthase family.</text>
</comment>
<dbReference type="PIRSF" id="PIRSF001563">
    <property type="entry name" value="Folylpolyglu_synth"/>
    <property type="match status" value="1"/>
</dbReference>
<comment type="pathway">
    <text evidence="4">Cofactor biosynthesis; tetrahydrofolylpolyglutamate biosynthesis.</text>
</comment>
<comment type="catalytic activity">
    <reaction evidence="21">
        <text>7,8-dihydropteroate + L-glutamate + ATP = 7,8-dihydrofolate + ADP + phosphate + H(+)</text>
        <dbReference type="Rhea" id="RHEA:23584"/>
        <dbReference type="ChEBI" id="CHEBI:15378"/>
        <dbReference type="ChEBI" id="CHEBI:17839"/>
        <dbReference type="ChEBI" id="CHEBI:29985"/>
        <dbReference type="ChEBI" id="CHEBI:30616"/>
        <dbReference type="ChEBI" id="CHEBI:43474"/>
        <dbReference type="ChEBI" id="CHEBI:57451"/>
        <dbReference type="ChEBI" id="CHEBI:456216"/>
        <dbReference type="EC" id="6.3.2.12"/>
    </reaction>
</comment>
<comment type="caution">
    <text evidence="25">The sequence shown here is derived from an EMBL/GenBank/DDBJ whole genome shotgun (WGS) entry which is preliminary data.</text>
</comment>
<dbReference type="GO" id="GO:0046872">
    <property type="term" value="F:metal ion binding"/>
    <property type="evidence" value="ECO:0007669"/>
    <property type="project" value="UniProtKB-KW"/>
</dbReference>
<evidence type="ECO:0000313" key="25">
    <source>
        <dbReference type="EMBL" id="MBM3226076.1"/>
    </source>
</evidence>
<dbReference type="Gene3D" id="3.40.1190.10">
    <property type="entry name" value="Mur-like, catalytic domain"/>
    <property type="match status" value="1"/>
</dbReference>
<dbReference type="InterPro" id="IPR036565">
    <property type="entry name" value="Mur-like_cat_sf"/>
</dbReference>
<protein>
    <recommendedName>
        <fullName evidence="8">Dihydrofolate synthase/folylpolyglutamate synthase</fullName>
        <ecNumber evidence="6">6.3.2.12</ecNumber>
        <ecNumber evidence="7">6.3.2.17</ecNumber>
    </recommendedName>
    <alternativeName>
        <fullName evidence="17">Folylpoly-gamma-glutamate synthetase-dihydrofolate synthetase</fullName>
    </alternativeName>
    <alternativeName>
        <fullName evidence="15">Folylpolyglutamate synthetase</fullName>
    </alternativeName>
    <alternativeName>
        <fullName evidence="16">Tetrahydrofolylpolyglutamate synthase</fullName>
    </alternativeName>
</protein>
<comment type="catalytic activity">
    <reaction evidence="19">
        <text>10-formyltetrahydrofolyl-(gamma-L-Glu)(n) + L-glutamate + ATP = 10-formyltetrahydrofolyl-(gamma-L-Glu)(n+1) + ADP + phosphate + H(+)</text>
        <dbReference type="Rhea" id="RHEA:51904"/>
        <dbReference type="Rhea" id="RHEA-COMP:13088"/>
        <dbReference type="Rhea" id="RHEA-COMP:14300"/>
        <dbReference type="ChEBI" id="CHEBI:15378"/>
        <dbReference type="ChEBI" id="CHEBI:29985"/>
        <dbReference type="ChEBI" id="CHEBI:30616"/>
        <dbReference type="ChEBI" id="CHEBI:43474"/>
        <dbReference type="ChEBI" id="CHEBI:134413"/>
        <dbReference type="ChEBI" id="CHEBI:456216"/>
        <dbReference type="EC" id="6.3.2.17"/>
    </reaction>
</comment>
<evidence type="ECO:0000256" key="17">
    <source>
        <dbReference type="ARBA" id="ARBA00032510"/>
    </source>
</evidence>
<dbReference type="Pfam" id="PF08245">
    <property type="entry name" value="Mur_ligase_M"/>
    <property type="match status" value="1"/>
</dbReference>
<evidence type="ECO:0000256" key="13">
    <source>
        <dbReference type="ARBA" id="ARBA00022842"/>
    </source>
</evidence>
<evidence type="ECO:0000256" key="14">
    <source>
        <dbReference type="ARBA" id="ARBA00022909"/>
    </source>
</evidence>
<keyword evidence="11 22" id="KW-0547">Nucleotide-binding</keyword>
<evidence type="ECO:0000256" key="16">
    <source>
        <dbReference type="ARBA" id="ARBA00030592"/>
    </source>
</evidence>
<dbReference type="EC" id="6.3.2.17" evidence="7"/>
<evidence type="ECO:0000313" key="26">
    <source>
        <dbReference type="Proteomes" id="UP000712673"/>
    </source>
</evidence>
<dbReference type="InterPro" id="IPR004101">
    <property type="entry name" value="Mur_ligase_C"/>
</dbReference>
<sequence length="462" mass="50007">MYSLARHSHAGGLSGMGAALSYDEALTYLGQFINYEVRPPASYTPGRFDLQAFVDFLESLGAPHRAFPSVHIAGSKGKGSTAAIVAAILSQAGLHTGLFTSPHLVTIRERAQIDREPISREDFAALVSELRTHLDGVMAAQRRARTFFELTTALGFLHFARRQVDIAVVEVGLGGRLDTTNVLTPQVAVLTPIGYEHTRLLGDTLSAIAGEKAGIIKPHIRVVSAPQAPEVVEVFARRCQDQAANLILAERDFQWHVELASRHGTRLHFDGLGQSWRDLTLPLLGRHQAANAAVALATIAQLQQQGWPITEAHVRQGMAQVHWEGRMEVLGRAPWVLLDGAHTVEAATCLRQALTELFPQQRLAFVLGISTDKKIPEIIATLAPVAHSMTVTRVNSPRACAPEELAALVKAHGVQVHIEPDPVVALAQARSQAQAMDVVCVTGSLLLIGEVKARLQGLTPEF</sequence>
<evidence type="ECO:0000256" key="12">
    <source>
        <dbReference type="ARBA" id="ARBA00022840"/>
    </source>
</evidence>
<evidence type="ECO:0000256" key="22">
    <source>
        <dbReference type="PIRNR" id="PIRNR001563"/>
    </source>
</evidence>
<keyword evidence="14" id="KW-0289">Folate biosynthesis</keyword>
<dbReference type="GO" id="GO:0004326">
    <property type="term" value="F:tetrahydrofolylpolyglutamate synthase activity"/>
    <property type="evidence" value="ECO:0007669"/>
    <property type="project" value="UniProtKB-EC"/>
</dbReference>
<evidence type="ECO:0000256" key="11">
    <source>
        <dbReference type="ARBA" id="ARBA00022741"/>
    </source>
</evidence>
<comment type="pathway">
    <text evidence="3">Cofactor biosynthesis; tetrahydrofolate biosynthesis; 7,8-dihydrofolate from 2-amino-4-hydroxy-6-hydroxymethyl-7,8-dihydropteridine diphosphate and 4-aminobenzoate: step 2/2.</text>
</comment>
<name>A0A937W6R9_UNCTE</name>
<evidence type="ECO:0000256" key="15">
    <source>
        <dbReference type="ARBA" id="ARBA00030048"/>
    </source>
</evidence>
<evidence type="ECO:0000256" key="19">
    <source>
        <dbReference type="ARBA" id="ARBA00047808"/>
    </source>
</evidence>
<comment type="catalytic activity">
    <reaction evidence="18">
        <text>(6S)-5,6,7,8-tetrahydrofolyl-(gamma-L-Glu)(n) + L-glutamate + ATP = (6S)-5,6,7,8-tetrahydrofolyl-(gamma-L-Glu)(n+1) + ADP + phosphate + H(+)</text>
        <dbReference type="Rhea" id="RHEA:10580"/>
        <dbReference type="Rhea" id="RHEA-COMP:14738"/>
        <dbReference type="Rhea" id="RHEA-COMP:14740"/>
        <dbReference type="ChEBI" id="CHEBI:15378"/>
        <dbReference type="ChEBI" id="CHEBI:29985"/>
        <dbReference type="ChEBI" id="CHEBI:30616"/>
        <dbReference type="ChEBI" id="CHEBI:43474"/>
        <dbReference type="ChEBI" id="CHEBI:141005"/>
        <dbReference type="ChEBI" id="CHEBI:456216"/>
        <dbReference type="EC" id="6.3.2.17"/>
    </reaction>
</comment>
<dbReference type="GO" id="GO:0008841">
    <property type="term" value="F:dihydrofolate synthase activity"/>
    <property type="evidence" value="ECO:0007669"/>
    <property type="project" value="UniProtKB-EC"/>
</dbReference>
<evidence type="ECO:0000256" key="3">
    <source>
        <dbReference type="ARBA" id="ARBA00004799"/>
    </source>
</evidence>
<dbReference type="InterPro" id="IPR018109">
    <property type="entry name" value="Folylpolyglutamate_synth_CS"/>
</dbReference>
<feature type="domain" description="Mur ligase C-terminal" evidence="23">
    <location>
        <begin position="325"/>
        <end position="444"/>
    </location>
</feature>
<evidence type="ECO:0000256" key="5">
    <source>
        <dbReference type="ARBA" id="ARBA00008276"/>
    </source>
</evidence>
<comment type="cofactor">
    <cofactor evidence="1">
        <name>Mg(2+)</name>
        <dbReference type="ChEBI" id="CHEBI:18420"/>
    </cofactor>
</comment>
<dbReference type="PROSITE" id="PS01012">
    <property type="entry name" value="FOLYLPOLYGLU_SYNT_2"/>
    <property type="match status" value="1"/>
</dbReference>
<dbReference type="EC" id="6.3.2.12" evidence="6"/>
<evidence type="ECO:0000256" key="1">
    <source>
        <dbReference type="ARBA" id="ARBA00001946"/>
    </source>
</evidence>
<reference evidence="25" key="1">
    <citation type="submission" date="2019-03" db="EMBL/GenBank/DDBJ databases">
        <title>Lake Tanganyika Metagenome-Assembled Genomes (MAGs).</title>
        <authorList>
            <person name="Tran P."/>
        </authorList>
    </citation>
    <scope>NUCLEOTIDE SEQUENCE</scope>
    <source>
        <strain evidence="25">K_DeepCast_65m_m2_066</strain>
    </source>
</reference>
<dbReference type="EMBL" id="VGLS01000779">
    <property type="protein sequence ID" value="MBM3226076.1"/>
    <property type="molecule type" value="Genomic_DNA"/>
</dbReference>
<evidence type="ECO:0000256" key="9">
    <source>
        <dbReference type="ARBA" id="ARBA00022598"/>
    </source>
</evidence>
<accession>A0A937W6R9</accession>
<dbReference type="SUPFAM" id="SSF53623">
    <property type="entry name" value="MurD-like peptide ligases, catalytic domain"/>
    <property type="match status" value="1"/>
</dbReference>
<proteinExistence type="inferred from homology"/>
<evidence type="ECO:0000259" key="23">
    <source>
        <dbReference type="Pfam" id="PF02875"/>
    </source>
</evidence>
<comment type="catalytic activity">
    <reaction evidence="20">
        <text>(6R)-5,10-methylenetetrahydrofolyl-(gamma-L-Glu)(n) + L-glutamate + ATP = (6R)-5,10-methylenetetrahydrofolyl-(gamma-L-Glu)(n+1) + ADP + phosphate + H(+)</text>
        <dbReference type="Rhea" id="RHEA:51912"/>
        <dbReference type="Rhea" id="RHEA-COMP:13257"/>
        <dbReference type="Rhea" id="RHEA-COMP:13258"/>
        <dbReference type="ChEBI" id="CHEBI:15378"/>
        <dbReference type="ChEBI" id="CHEBI:29985"/>
        <dbReference type="ChEBI" id="CHEBI:30616"/>
        <dbReference type="ChEBI" id="CHEBI:43474"/>
        <dbReference type="ChEBI" id="CHEBI:136572"/>
        <dbReference type="ChEBI" id="CHEBI:456216"/>
        <dbReference type="EC" id="6.3.2.17"/>
    </reaction>
</comment>
<evidence type="ECO:0000256" key="2">
    <source>
        <dbReference type="ARBA" id="ARBA00002714"/>
    </source>
</evidence>
<dbReference type="NCBIfam" id="TIGR01499">
    <property type="entry name" value="folC"/>
    <property type="match status" value="1"/>
</dbReference>
<evidence type="ECO:0000256" key="4">
    <source>
        <dbReference type="ARBA" id="ARBA00005150"/>
    </source>
</evidence>
<keyword evidence="9 22" id="KW-0436">Ligase</keyword>
<dbReference type="GO" id="GO:0046656">
    <property type="term" value="P:folic acid biosynthetic process"/>
    <property type="evidence" value="ECO:0007669"/>
    <property type="project" value="UniProtKB-KW"/>
</dbReference>
<dbReference type="InterPro" id="IPR036615">
    <property type="entry name" value="Mur_ligase_C_dom_sf"/>
</dbReference>
<dbReference type="Pfam" id="PF02875">
    <property type="entry name" value="Mur_ligase_C"/>
    <property type="match status" value="1"/>
</dbReference>
<dbReference type="InterPro" id="IPR013221">
    <property type="entry name" value="Mur_ligase_cen"/>
</dbReference>
<gene>
    <name evidence="25" type="ORF">FJZ47_20095</name>
</gene>
<organism evidence="25 26">
    <name type="scientific">Tectimicrobiota bacterium</name>
    <dbReference type="NCBI Taxonomy" id="2528274"/>
    <lineage>
        <taxon>Bacteria</taxon>
        <taxon>Pseudomonadati</taxon>
        <taxon>Nitrospinota/Tectimicrobiota group</taxon>
        <taxon>Candidatus Tectimicrobiota</taxon>
    </lineage>
</organism>
<dbReference type="SUPFAM" id="SSF53244">
    <property type="entry name" value="MurD-like peptide ligases, peptide-binding domain"/>
    <property type="match status" value="1"/>
</dbReference>
<dbReference type="Gene3D" id="3.90.190.20">
    <property type="entry name" value="Mur ligase, C-terminal domain"/>
    <property type="match status" value="1"/>
</dbReference>
<dbReference type="AlphaFoldDB" id="A0A937W6R9"/>
<evidence type="ECO:0000256" key="8">
    <source>
        <dbReference type="ARBA" id="ARBA00019357"/>
    </source>
</evidence>
<dbReference type="FunFam" id="3.40.1190.10:FF:000011">
    <property type="entry name" value="Folylpolyglutamate synthase/dihydrofolate synthase"/>
    <property type="match status" value="1"/>
</dbReference>
<feature type="domain" description="Mur ligase central" evidence="24">
    <location>
        <begin position="72"/>
        <end position="298"/>
    </location>
</feature>
<dbReference type="GO" id="GO:0005737">
    <property type="term" value="C:cytoplasm"/>
    <property type="evidence" value="ECO:0007669"/>
    <property type="project" value="TreeGrafter"/>
</dbReference>
<dbReference type="InterPro" id="IPR001645">
    <property type="entry name" value="Folylpolyglutamate_synth"/>
</dbReference>
<comment type="function">
    <text evidence="2">Functions in two distinct reactions of the de novo folate biosynthetic pathway. Catalyzes the addition of a glutamate residue to dihydropteroate (7,8-dihydropteroate or H2Pte) to form dihydrofolate (7,8-dihydrofolate monoglutamate or H2Pte-Glu). Also catalyzes successive additions of L-glutamate to tetrahydrofolate or 10-formyltetrahydrofolate or 5,10-methylenetetrahydrofolate, leading to folylpolyglutamate derivatives.</text>
</comment>
<dbReference type="GO" id="GO:0005524">
    <property type="term" value="F:ATP binding"/>
    <property type="evidence" value="ECO:0007669"/>
    <property type="project" value="UniProtKB-KW"/>
</dbReference>
<dbReference type="PANTHER" id="PTHR11136:SF0">
    <property type="entry name" value="DIHYDROFOLATE SYNTHETASE-RELATED"/>
    <property type="match status" value="1"/>
</dbReference>
<dbReference type="Proteomes" id="UP000712673">
    <property type="component" value="Unassembled WGS sequence"/>
</dbReference>
<keyword evidence="12 22" id="KW-0067">ATP-binding</keyword>